<dbReference type="SUPFAM" id="SSF103473">
    <property type="entry name" value="MFS general substrate transporter"/>
    <property type="match status" value="1"/>
</dbReference>
<name>A0ABR7R3S5_9PROT</name>
<reference evidence="9 10" key="1">
    <citation type="journal article" date="2009" name="Int. J. Syst. Evol. Microbiol.">
        <title>Transfer of Teichococcus ludipueritiae and Muricoccus roseus to the genus Roseomonas, as Roseomonas ludipueritiae comb. nov. and Roseomonas rosea comb. nov., respectively, and emended description of the genus Roseomonas.</title>
        <authorList>
            <person name="Sanchez-Porro C."/>
            <person name="Gallego V."/>
            <person name="Busse H.J."/>
            <person name="Kampfer P."/>
            <person name="Ventosa A."/>
        </authorList>
    </citation>
    <scope>NUCLEOTIDE SEQUENCE [LARGE SCALE GENOMIC DNA]</scope>
    <source>
        <strain evidence="9 10">DSM 14915</strain>
    </source>
</reference>
<feature type="transmembrane region" description="Helical" evidence="7">
    <location>
        <begin position="245"/>
        <end position="267"/>
    </location>
</feature>
<feature type="transmembrane region" description="Helical" evidence="7">
    <location>
        <begin position="212"/>
        <end position="239"/>
    </location>
</feature>
<feature type="transmembrane region" description="Helical" evidence="7">
    <location>
        <begin position="303"/>
        <end position="325"/>
    </location>
</feature>
<dbReference type="Pfam" id="PF07690">
    <property type="entry name" value="MFS_1"/>
    <property type="match status" value="1"/>
</dbReference>
<keyword evidence="5 7" id="KW-1133">Transmembrane helix</keyword>
<dbReference type="RefSeq" id="WP_187777517.1">
    <property type="nucleotide sequence ID" value="NZ_JACTUZ010000011.1"/>
</dbReference>
<feature type="transmembrane region" description="Helical" evidence="7">
    <location>
        <begin position="149"/>
        <end position="171"/>
    </location>
</feature>
<evidence type="ECO:0000313" key="9">
    <source>
        <dbReference type="EMBL" id="MBC9176363.1"/>
    </source>
</evidence>
<evidence type="ECO:0000256" key="3">
    <source>
        <dbReference type="ARBA" id="ARBA00022475"/>
    </source>
</evidence>
<evidence type="ECO:0000313" key="10">
    <source>
        <dbReference type="Proteomes" id="UP000603940"/>
    </source>
</evidence>
<evidence type="ECO:0000256" key="2">
    <source>
        <dbReference type="ARBA" id="ARBA00022448"/>
    </source>
</evidence>
<evidence type="ECO:0000256" key="4">
    <source>
        <dbReference type="ARBA" id="ARBA00022692"/>
    </source>
</evidence>
<keyword evidence="4 7" id="KW-0812">Transmembrane</keyword>
<evidence type="ECO:0000256" key="5">
    <source>
        <dbReference type="ARBA" id="ARBA00022989"/>
    </source>
</evidence>
<accession>A0ABR7R3S5</accession>
<proteinExistence type="predicted"/>
<feature type="transmembrane region" description="Helical" evidence="7">
    <location>
        <begin position="108"/>
        <end position="128"/>
    </location>
</feature>
<feature type="transmembrane region" description="Helical" evidence="7">
    <location>
        <begin position="80"/>
        <end position="102"/>
    </location>
</feature>
<feature type="transmembrane region" description="Helical" evidence="7">
    <location>
        <begin position="337"/>
        <end position="360"/>
    </location>
</feature>
<dbReference type="InterPro" id="IPR036259">
    <property type="entry name" value="MFS_trans_sf"/>
</dbReference>
<dbReference type="EMBL" id="JACTUZ010000011">
    <property type="protein sequence ID" value="MBC9176363.1"/>
    <property type="molecule type" value="Genomic_DNA"/>
</dbReference>
<feature type="transmembrane region" description="Helical" evidence="7">
    <location>
        <begin position="177"/>
        <end position="200"/>
    </location>
</feature>
<feature type="transmembrane region" description="Helical" evidence="7">
    <location>
        <begin position="279"/>
        <end position="297"/>
    </location>
</feature>
<dbReference type="InterPro" id="IPR020846">
    <property type="entry name" value="MFS_dom"/>
</dbReference>
<keyword evidence="10" id="KW-1185">Reference proteome</keyword>
<protein>
    <submittedName>
        <fullName evidence="9">MFS transporter</fullName>
    </submittedName>
</protein>
<evidence type="ECO:0000256" key="1">
    <source>
        <dbReference type="ARBA" id="ARBA00004651"/>
    </source>
</evidence>
<sequence>MSSSSVPMSTKAAMGPLVVIVFLGFLAVGTPLAALAIHLHDAMGFSPALVGAVIGAQSLMTVVTRHAAGTVCDRYGPRRSALIGLPLAALSGLVMLPATILLPADSLLVVPLLLLARAMLGAAESFFLTGSMTWGIGRMGPARTGKVMAWQGIAMYAALGTGAPLGLWLLQDGGFDTVLLLSILAPLLATGIALGLRGFPGSGGLRLPFHRVVGLVWMPGTVLALSGLSFVAMTTFLALHYQARGWAGAGLGMIGFVAAYILVRLFLAHLPDRQGGMRVGIASLALQFLGQLLLWWAPGPLPALLGAVVTGLGFSLVFPAMGVEATRCVPAAQRGQAVGNFIAFFDLALGLGGPLLGLAATLGGSAAPFLVGAVSTLAALLLLRRLPPVA</sequence>
<evidence type="ECO:0000256" key="6">
    <source>
        <dbReference type="ARBA" id="ARBA00023136"/>
    </source>
</evidence>
<dbReference type="InterPro" id="IPR050171">
    <property type="entry name" value="MFS_Transporters"/>
</dbReference>
<dbReference type="InterPro" id="IPR011701">
    <property type="entry name" value="MFS"/>
</dbReference>
<dbReference type="Proteomes" id="UP000603940">
    <property type="component" value="Unassembled WGS sequence"/>
</dbReference>
<dbReference type="PANTHER" id="PTHR23517:SF1">
    <property type="match status" value="1"/>
</dbReference>
<comment type="subcellular location">
    <subcellularLocation>
        <location evidence="1">Cell membrane</location>
        <topology evidence="1">Multi-pass membrane protein</topology>
    </subcellularLocation>
</comment>
<comment type="caution">
    <text evidence="9">The sequence shown here is derived from an EMBL/GenBank/DDBJ whole genome shotgun (WGS) entry which is preliminary data.</text>
</comment>
<feature type="transmembrane region" description="Helical" evidence="7">
    <location>
        <begin position="366"/>
        <end position="383"/>
    </location>
</feature>
<organism evidence="9 10">
    <name type="scientific">Pseudoroseomonas ludipueritiae</name>
    <dbReference type="NCBI Taxonomy" id="198093"/>
    <lineage>
        <taxon>Bacteria</taxon>
        <taxon>Pseudomonadati</taxon>
        <taxon>Pseudomonadota</taxon>
        <taxon>Alphaproteobacteria</taxon>
        <taxon>Acetobacterales</taxon>
        <taxon>Acetobacteraceae</taxon>
        <taxon>Pseudoroseomonas</taxon>
    </lineage>
</organism>
<keyword evidence="2" id="KW-0813">Transport</keyword>
<feature type="transmembrane region" description="Helical" evidence="7">
    <location>
        <begin position="46"/>
        <end position="68"/>
    </location>
</feature>
<dbReference type="Gene3D" id="1.20.1250.20">
    <property type="entry name" value="MFS general substrate transporter like domains"/>
    <property type="match status" value="1"/>
</dbReference>
<keyword evidence="3" id="KW-1003">Cell membrane</keyword>
<evidence type="ECO:0000259" key="8">
    <source>
        <dbReference type="PROSITE" id="PS50850"/>
    </source>
</evidence>
<gene>
    <name evidence="9" type="ORF">IBL25_05340</name>
</gene>
<keyword evidence="6 7" id="KW-0472">Membrane</keyword>
<feature type="domain" description="Major facilitator superfamily (MFS) profile" evidence="8">
    <location>
        <begin position="212"/>
        <end position="390"/>
    </location>
</feature>
<evidence type="ECO:0000256" key="7">
    <source>
        <dbReference type="SAM" id="Phobius"/>
    </source>
</evidence>
<dbReference type="PROSITE" id="PS50850">
    <property type="entry name" value="MFS"/>
    <property type="match status" value="1"/>
</dbReference>
<dbReference type="PANTHER" id="PTHR23517">
    <property type="entry name" value="RESISTANCE PROTEIN MDTM, PUTATIVE-RELATED-RELATED"/>
    <property type="match status" value="1"/>
</dbReference>